<dbReference type="InterPro" id="IPR036864">
    <property type="entry name" value="Zn2-C6_fun-type_DNA-bd_sf"/>
</dbReference>
<evidence type="ECO:0000259" key="5">
    <source>
        <dbReference type="PROSITE" id="PS50048"/>
    </source>
</evidence>
<name>A0A9W8BGD2_9FUNG</name>
<dbReference type="InterPro" id="IPR001138">
    <property type="entry name" value="Zn2Cys6_DnaBD"/>
</dbReference>
<dbReference type="AlphaFoldDB" id="A0A9W8BGD2"/>
<gene>
    <name evidence="6" type="ORF">H4R26_002526</name>
</gene>
<dbReference type="PANTHER" id="PTHR31069:SF32">
    <property type="entry name" value="ARGININE METABOLISM REGULATION PROTEIN II"/>
    <property type="match status" value="1"/>
</dbReference>
<feature type="domain" description="Zn(2)-C6 fungal-type" evidence="5">
    <location>
        <begin position="4"/>
        <end position="34"/>
    </location>
</feature>
<dbReference type="PROSITE" id="PS50048">
    <property type="entry name" value="ZN2_CY6_FUNGAL_2"/>
    <property type="match status" value="1"/>
</dbReference>
<comment type="caution">
    <text evidence="6">The sequence shown here is derived from an EMBL/GenBank/DDBJ whole genome shotgun (WGS) entry which is preliminary data.</text>
</comment>
<keyword evidence="1" id="KW-0805">Transcription regulation</keyword>
<dbReference type="SMART" id="SM00066">
    <property type="entry name" value="GAL4"/>
    <property type="match status" value="1"/>
</dbReference>
<dbReference type="Pfam" id="PF00172">
    <property type="entry name" value="Zn_clus"/>
    <property type="match status" value="1"/>
</dbReference>
<dbReference type="GO" id="GO:0008270">
    <property type="term" value="F:zinc ion binding"/>
    <property type="evidence" value="ECO:0007669"/>
    <property type="project" value="InterPro"/>
</dbReference>
<evidence type="ECO:0000256" key="4">
    <source>
        <dbReference type="ARBA" id="ARBA00023242"/>
    </source>
</evidence>
<proteinExistence type="predicted"/>
<dbReference type="PANTHER" id="PTHR31069">
    <property type="entry name" value="OLEATE-ACTIVATED TRANSCRIPTION FACTOR 1-RELATED"/>
    <property type="match status" value="1"/>
</dbReference>
<dbReference type="EMBL" id="JANBQF010000155">
    <property type="protein sequence ID" value="KAJ2004430.1"/>
    <property type="molecule type" value="Genomic_DNA"/>
</dbReference>
<dbReference type="InterPro" id="IPR050675">
    <property type="entry name" value="OAF3"/>
</dbReference>
<sequence>MLRSCENCRRKKRKCSGNRPSCTRCKSQDEECVYRPTARFFRPMRHNSADGSSAVRRRPRVAAAAAAATTPIAKQRRPRALSAVASAIRRFQPEAGQGSLAPADLMLSSSSQLPPPPPLATAAFATTLSVTDGLAYMSAAASVDGADAGVTPTPYTSTSLSPPQMLLNTEFVFGGGPPPASSAPIMSVTAPSPLCDSDYTRLLLANAISRQQVTAAMMAAVAAAATAGGAPPMLYSPPLSASSFSTGISATPPLADSVPSPYSAPYPLCTPNAGYPQPALTVWPSPTDFVNSNLAPQPPMLPYQPQQFLANMAMAAAPPTAATNMPPPSVGDFVHAFLPQSKNTFPEWFA</sequence>
<dbReference type="Proteomes" id="UP001150907">
    <property type="component" value="Unassembled WGS sequence"/>
</dbReference>
<evidence type="ECO:0000256" key="1">
    <source>
        <dbReference type="ARBA" id="ARBA00023015"/>
    </source>
</evidence>
<evidence type="ECO:0000313" key="7">
    <source>
        <dbReference type="Proteomes" id="UP001150907"/>
    </source>
</evidence>
<dbReference type="SUPFAM" id="SSF57701">
    <property type="entry name" value="Zn2/Cys6 DNA-binding domain"/>
    <property type="match status" value="1"/>
</dbReference>
<organism evidence="6 7">
    <name type="scientific">Coemansia thaxteri</name>
    <dbReference type="NCBI Taxonomy" id="2663907"/>
    <lineage>
        <taxon>Eukaryota</taxon>
        <taxon>Fungi</taxon>
        <taxon>Fungi incertae sedis</taxon>
        <taxon>Zoopagomycota</taxon>
        <taxon>Kickxellomycotina</taxon>
        <taxon>Kickxellomycetes</taxon>
        <taxon>Kickxellales</taxon>
        <taxon>Kickxellaceae</taxon>
        <taxon>Coemansia</taxon>
    </lineage>
</organism>
<protein>
    <recommendedName>
        <fullName evidence="5">Zn(2)-C6 fungal-type domain-containing protein</fullName>
    </recommendedName>
</protein>
<keyword evidence="3" id="KW-0804">Transcription</keyword>
<dbReference type="OrthoDB" id="2123952at2759"/>
<reference evidence="6" key="1">
    <citation type="submission" date="2022-07" db="EMBL/GenBank/DDBJ databases">
        <title>Phylogenomic reconstructions and comparative analyses of Kickxellomycotina fungi.</title>
        <authorList>
            <person name="Reynolds N.K."/>
            <person name="Stajich J.E."/>
            <person name="Barry K."/>
            <person name="Grigoriev I.V."/>
            <person name="Crous P."/>
            <person name="Smith M.E."/>
        </authorList>
    </citation>
    <scope>NUCLEOTIDE SEQUENCE</scope>
    <source>
        <strain evidence="6">IMI 214461</strain>
    </source>
</reference>
<keyword evidence="7" id="KW-1185">Reference proteome</keyword>
<dbReference type="PROSITE" id="PS00463">
    <property type="entry name" value="ZN2_CY6_FUNGAL_1"/>
    <property type="match status" value="1"/>
</dbReference>
<accession>A0A9W8BGD2</accession>
<dbReference type="GO" id="GO:0000981">
    <property type="term" value="F:DNA-binding transcription factor activity, RNA polymerase II-specific"/>
    <property type="evidence" value="ECO:0007669"/>
    <property type="project" value="InterPro"/>
</dbReference>
<keyword evidence="2" id="KW-0238">DNA-binding</keyword>
<dbReference type="CDD" id="cd00067">
    <property type="entry name" value="GAL4"/>
    <property type="match status" value="1"/>
</dbReference>
<evidence type="ECO:0000313" key="6">
    <source>
        <dbReference type="EMBL" id="KAJ2004430.1"/>
    </source>
</evidence>
<dbReference type="GO" id="GO:0003677">
    <property type="term" value="F:DNA binding"/>
    <property type="evidence" value="ECO:0007669"/>
    <property type="project" value="UniProtKB-KW"/>
</dbReference>
<dbReference type="Gene3D" id="4.10.240.10">
    <property type="entry name" value="Zn(2)-C6 fungal-type DNA-binding domain"/>
    <property type="match status" value="1"/>
</dbReference>
<evidence type="ECO:0000256" key="2">
    <source>
        <dbReference type="ARBA" id="ARBA00023125"/>
    </source>
</evidence>
<keyword evidence="4" id="KW-0539">Nucleus</keyword>
<evidence type="ECO:0000256" key="3">
    <source>
        <dbReference type="ARBA" id="ARBA00023163"/>
    </source>
</evidence>